<evidence type="ECO:0000313" key="1">
    <source>
        <dbReference type="EMBL" id="AES77965.1"/>
    </source>
</evidence>
<dbReference type="HOGENOM" id="CLU_2609692_0_0_1"/>
<dbReference type="EnsemblPlants" id="AES77965">
    <property type="protein sequence ID" value="AES77965"/>
    <property type="gene ID" value="MTR_7g022370"/>
</dbReference>
<dbReference type="EMBL" id="CM001223">
    <property type="protein sequence ID" value="AES77965.1"/>
    <property type="molecule type" value="Genomic_DNA"/>
</dbReference>
<accession>G7KUR8</accession>
<keyword evidence="3" id="KW-1185">Reference proteome</keyword>
<reference evidence="2" key="3">
    <citation type="submission" date="2015-04" db="UniProtKB">
        <authorList>
            <consortium name="EnsemblPlants"/>
        </authorList>
    </citation>
    <scope>IDENTIFICATION</scope>
    <source>
        <strain evidence="2">cv. Jemalong A17</strain>
    </source>
</reference>
<dbReference type="AlphaFoldDB" id="G7KUR8"/>
<reference evidence="1 3" key="2">
    <citation type="journal article" date="2014" name="BMC Genomics">
        <title>An improved genome release (version Mt4.0) for the model legume Medicago truncatula.</title>
        <authorList>
            <person name="Tang H."/>
            <person name="Krishnakumar V."/>
            <person name="Bidwell S."/>
            <person name="Rosen B."/>
            <person name="Chan A."/>
            <person name="Zhou S."/>
            <person name="Gentzbittel L."/>
            <person name="Childs K.L."/>
            <person name="Yandell M."/>
            <person name="Gundlach H."/>
            <person name="Mayer K.F."/>
            <person name="Schwartz D.C."/>
            <person name="Town C.D."/>
        </authorList>
    </citation>
    <scope>GENOME REANNOTATION</scope>
    <source>
        <strain evidence="2 3">cv. Jemalong A17</strain>
    </source>
</reference>
<dbReference type="Proteomes" id="UP000002051">
    <property type="component" value="Unassembled WGS sequence"/>
</dbReference>
<reference evidence="1 3" key="1">
    <citation type="journal article" date="2011" name="Nature">
        <title>The Medicago genome provides insight into the evolution of rhizobial symbioses.</title>
        <authorList>
            <person name="Young N.D."/>
            <person name="Debelle F."/>
            <person name="Oldroyd G.E."/>
            <person name="Geurts R."/>
            <person name="Cannon S.B."/>
            <person name="Udvardi M.K."/>
            <person name="Benedito V.A."/>
            <person name="Mayer K.F."/>
            <person name="Gouzy J."/>
            <person name="Schoof H."/>
            <person name="Van de Peer Y."/>
            <person name="Proost S."/>
            <person name="Cook D.R."/>
            <person name="Meyers B.C."/>
            <person name="Spannagl M."/>
            <person name="Cheung F."/>
            <person name="De Mita S."/>
            <person name="Krishnakumar V."/>
            <person name="Gundlach H."/>
            <person name="Zhou S."/>
            <person name="Mudge J."/>
            <person name="Bharti A.K."/>
            <person name="Murray J.D."/>
            <person name="Naoumkina M.A."/>
            <person name="Rosen B."/>
            <person name="Silverstein K.A."/>
            <person name="Tang H."/>
            <person name="Rombauts S."/>
            <person name="Zhao P.X."/>
            <person name="Zhou P."/>
            <person name="Barbe V."/>
            <person name="Bardou P."/>
            <person name="Bechner M."/>
            <person name="Bellec A."/>
            <person name="Berger A."/>
            <person name="Berges H."/>
            <person name="Bidwell S."/>
            <person name="Bisseling T."/>
            <person name="Choisne N."/>
            <person name="Couloux A."/>
            <person name="Denny R."/>
            <person name="Deshpande S."/>
            <person name="Dai X."/>
            <person name="Doyle J.J."/>
            <person name="Dudez A.M."/>
            <person name="Farmer A.D."/>
            <person name="Fouteau S."/>
            <person name="Franken C."/>
            <person name="Gibelin C."/>
            <person name="Gish J."/>
            <person name="Goldstein S."/>
            <person name="Gonzalez A.J."/>
            <person name="Green P.J."/>
            <person name="Hallab A."/>
            <person name="Hartog M."/>
            <person name="Hua A."/>
            <person name="Humphray S.J."/>
            <person name="Jeong D.H."/>
            <person name="Jing Y."/>
            <person name="Jocker A."/>
            <person name="Kenton S.M."/>
            <person name="Kim D.J."/>
            <person name="Klee K."/>
            <person name="Lai H."/>
            <person name="Lang C."/>
            <person name="Lin S."/>
            <person name="Macmil S.L."/>
            <person name="Magdelenat G."/>
            <person name="Matthews L."/>
            <person name="McCorrison J."/>
            <person name="Monaghan E.L."/>
            <person name="Mun J.H."/>
            <person name="Najar F.Z."/>
            <person name="Nicholson C."/>
            <person name="Noirot C."/>
            <person name="O'Bleness M."/>
            <person name="Paule C.R."/>
            <person name="Poulain J."/>
            <person name="Prion F."/>
            <person name="Qin B."/>
            <person name="Qu C."/>
            <person name="Retzel E.F."/>
            <person name="Riddle C."/>
            <person name="Sallet E."/>
            <person name="Samain S."/>
            <person name="Samson N."/>
            <person name="Sanders I."/>
            <person name="Saurat O."/>
            <person name="Scarpelli C."/>
            <person name="Schiex T."/>
            <person name="Segurens B."/>
            <person name="Severin A.J."/>
            <person name="Sherrier D.J."/>
            <person name="Shi R."/>
            <person name="Sims S."/>
            <person name="Singer S.R."/>
            <person name="Sinharoy S."/>
            <person name="Sterck L."/>
            <person name="Viollet A."/>
            <person name="Wang B.B."/>
            <person name="Wang K."/>
            <person name="Wang M."/>
            <person name="Wang X."/>
            <person name="Warfsmann J."/>
            <person name="Weissenbach J."/>
            <person name="White D.D."/>
            <person name="White J.D."/>
            <person name="Wiley G.B."/>
            <person name="Wincker P."/>
            <person name="Xing Y."/>
            <person name="Yang L."/>
            <person name="Yao Z."/>
            <person name="Ying F."/>
            <person name="Zhai J."/>
            <person name="Zhou L."/>
            <person name="Zuber A."/>
            <person name="Denarie J."/>
            <person name="Dixon R.A."/>
            <person name="May G.D."/>
            <person name="Schwartz D.C."/>
            <person name="Rogers J."/>
            <person name="Quetier F."/>
            <person name="Town C.D."/>
            <person name="Roe B.A."/>
        </authorList>
    </citation>
    <scope>NUCLEOTIDE SEQUENCE [LARGE SCALE GENOMIC DNA]</scope>
    <source>
        <strain evidence="1">A17</strain>
        <strain evidence="2 3">cv. Jemalong A17</strain>
    </source>
</reference>
<evidence type="ECO:0000313" key="2">
    <source>
        <dbReference type="EnsemblPlants" id="AES77965"/>
    </source>
</evidence>
<evidence type="ECO:0000313" key="3">
    <source>
        <dbReference type="Proteomes" id="UP000002051"/>
    </source>
</evidence>
<organism evidence="1 3">
    <name type="scientific">Medicago truncatula</name>
    <name type="common">Barrel medic</name>
    <name type="synonym">Medicago tribuloides</name>
    <dbReference type="NCBI Taxonomy" id="3880"/>
    <lineage>
        <taxon>Eukaryota</taxon>
        <taxon>Viridiplantae</taxon>
        <taxon>Streptophyta</taxon>
        <taxon>Embryophyta</taxon>
        <taxon>Tracheophyta</taxon>
        <taxon>Spermatophyta</taxon>
        <taxon>Magnoliopsida</taxon>
        <taxon>eudicotyledons</taxon>
        <taxon>Gunneridae</taxon>
        <taxon>Pentapetalae</taxon>
        <taxon>rosids</taxon>
        <taxon>fabids</taxon>
        <taxon>Fabales</taxon>
        <taxon>Fabaceae</taxon>
        <taxon>Papilionoideae</taxon>
        <taxon>50 kb inversion clade</taxon>
        <taxon>NPAAA clade</taxon>
        <taxon>Hologalegina</taxon>
        <taxon>IRL clade</taxon>
        <taxon>Trifolieae</taxon>
        <taxon>Medicago</taxon>
    </lineage>
</organism>
<protein>
    <submittedName>
        <fullName evidence="1 2">Uncharacterized protein</fullName>
    </submittedName>
</protein>
<gene>
    <name evidence="1" type="ordered locus">MTR_7g022370</name>
</gene>
<sequence length="79" mass="9259">MARIPSRFHYVFMVFEEMSQESLTCWNRFLIAKLDAAPTYFNILTTKQIDFGHVDTLDKFETIYSQIVLAEVKEMIFAG</sequence>
<name>G7KUR8_MEDTR</name>
<proteinExistence type="predicted"/>
<dbReference type="PaxDb" id="3880-AES77965"/>